<evidence type="ECO:0000313" key="2">
    <source>
        <dbReference type="Proteomes" id="UP000236520"/>
    </source>
</evidence>
<comment type="caution">
    <text evidence="1">The sequence shown here is derived from an EMBL/GenBank/DDBJ whole genome shotgun (WGS) entry which is preliminary data.</text>
</comment>
<accession>A0A291T550</accession>
<gene>
    <name evidence="1" type="ORF">SMF913_25667</name>
</gene>
<dbReference type="EMBL" id="LJIW01000002">
    <property type="protein sequence ID" value="PNG90202.1"/>
    <property type="molecule type" value="Genomic_DNA"/>
</dbReference>
<evidence type="ECO:0000313" key="1">
    <source>
        <dbReference type="EMBL" id="PNG90202.1"/>
    </source>
</evidence>
<dbReference type="AlphaFoldDB" id="A0A291T550"/>
<reference evidence="1 2" key="1">
    <citation type="submission" date="2015-09" db="EMBL/GenBank/DDBJ databases">
        <title>Genome sequence, genome mining and natural product profiling of a biocontrol bacterium Streptomyces malaysiensis F913.</title>
        <authorList>
            <person name="Xu Y."/>
            <person name="Wei J."/>
            <person name="Xie J."/>
            <person name="Li T."/>
            <person name="Zhou Z."/>
        </authorList>
    </citation>
    <scope>NUCLEOTIDE SEQUENCE [LARGE SCALE GENOMIC DNA]</scope>
    <source>
        <strain evidence="1 2">F913</strain>
    </source>
</reference>
<organism evidence="1 2">
    <name type="scientific">Streptomyces malaysiensis</name>
    <dbReference type="NCBI Taxonomy" id="92644"/>
    <lineage>
        <taxon>Bacteria</taxon>
        <taxon>Bacillati</taxon>
        <taxon>Actinomycetota</taxon>
        <taxon>Actinomycetes</taxon>
        <taxon>Kitasatosporales</taxon>
        <taxon>Streptomycetaceae</taxon>
        <taxon>Streptomyces</taxon>
        <taxon>Streptomyces violaceusniger group</taxon>
    </lineage>
</organism>
<sequence>MSVRTFCRAAVAVTAVGVLSLFEIGTASATGKASAWYMGHEAARVNYWSSTDDFRLSDIACDGNSVYAQYQRAGASRQTLRNTKGCHTHADFNRSFTNGQSIKYRVCVKVALEPDNCSAWKWDTTG</sequence>
<dbReference type="KEGG" id="smal:SMALA_8039"/>
<dbReference type="Proteomes" id="UP000236520">
    <property type="component" value="Unassembled WGS sequence"/>
</dbReference>
<protein>
    <submittedName>
        <fullName evidence="1">Uncharacterized protein</fullName>
    </submittedName>
</protein>
<dbReference type="GeneID" id="303181088"/>
<proteinExistence type="predicted"/>
<dbReference type="RefSeq" id="WP_069868208.1">
    <property type="nucleotide sequence ID" value="NZ_BAAAHF010000056.1"/>
</dbReference>
<name>A0A291T550_STRMQ</name>
<keyword evidence="2" id="KW-1185">Reference proteome</keyword>